<keyword evidence="2" id="KW-1185">Reference proteome</keyword>
<evidence type="ECO:0000313" key="1">
    <source>
        <dbReference type="EMBL" id="TGK67055.1"/>
    </source>
</evidence>
<dbReference type="Proteomes" id="UP000297239">
    <property type="component" value="Unassembled WGS sequence"/>
</dbReference>
<protein>
    <submittedName>
        <fullName evidence="1">Uncharacterized protein</fullName>
    </submittedName>
</protein>
<reference evidence="1" key="1">
    <citation type="journal article" date="2019" name="PLoS Negl. Trop. Dis.">
        <title>Revisiting the worldwide diversity of Leptospira species in the environment.</title>
        <authorList>
            <person name="Vincent A.T."/>
            <person name="Schiettekatte O."/>
            <person name="Bourhy P."/>
            <person name="Veyrier F.J."/>
            <person name="Picardeau M."/>
        </authorList>
    </citation>
    <scope>NUCLEOTIDE SEQUENCE [LARGE SCALE GENOMIC DNA]</scope>
    <source>
        <strain evidence="1">201800293</strain>
    </source>
</reference>
<dbReference type="AlphaFoldDB" id="A0A6N4Q7U4"/>
<sequence length="106" mass="12267">MSHSENVLKEVLNERKNQELKWGEQNHSFAEWLMILGEEVGEANRAALQSHFNYPLPGEGIDLDDLHSSIERRKSRWNSEYRKELIQVAAVAVAMIESFDRSQRNG</sequence>
<comment type="caution">
    <text evidence="1">The sequence shown here is derived from an EMBL/GenBank/DDBJ whole genome shotgun (WGS) entry which is preliminary data.</text>
</comment>
<organism evidence="1 2">
    <name type="scientific">Leptospira kanakyensis</name>
    <dbReference type="NCBI Taxonomy" id="2484968"/>
    <lineage>
        <taxon>Bacteria</taxon>
        <taxon>Pseudomonadati</taxon>
        <taxon>Spirochaetota</taxon>
        <taxon>Spirochaetia</taxon>
        <taxon>Leptospirales</taxon>
        <taxon>Leptospiraceae</taxon>
        <taxon>Leptospira</taxon>
    </lineage>
</organism>
<dbReference type="RefSeq" id="WP_135636449.1">
    <property type="nucleotide sequence ID" value="NZ_RQFE01000031.1"/>
</dbReference>
<gene>
    <name evidence="1" type="ORF">EHQ18_18320</name>
</gene>
<name>A0A6N4Q7U4_9LEPT</name>
<evidence type="ECO:0000313" key="2">
    <source>
        <dbReference type="Proteomes" id="UP000297239"/>
    </source>
</evidence>
<dbReference type="EMBL" id="RQFF01000037">
    <property type="protein sequence ID" value="TGK67055.1"/>
    <property type="molecule type" value="Genomic_DNA"/>
</dbReference>
<dbReference type="OrthoDB" id="1495692at2"/>
<dbReference type="CDD" id="cd11533">
    <property type="entry name" value="NTP-PPase_Af0060_like"/>
    <property type="match status" value="1"/>
</dbReference>
<accession>A0A6N4Q7U4</accession>
<proteinExistence type="predicted"/>
<dbReference type="InterPro" id="IPR044548">
    <property type="entry name" value="AF0060_NTP-PPase_MazG-like"/>
</dbReference>